<gene>
    <name evidence="4" type="ORF">J1N35_012886</name>
</gene>
<dbReference type="AlphaFoldDB" id="A0A9D3VRG3"/>
<sequence length="139" mass="15605">MVVHDLENEEKEESMKVHSERLAVAWGLIGTEPGTTLTIIKNLQTCGDCHSFLKFTSKVTGRHLIVRDGQRSWDFNLCLEKNVVSEKTSRTLSLGETIEGKMDRTEAISLLDRMMNGVHPNAVTFNSVINALCKEKRMG</sequence>
<name>A0A9D3VRG3_9ROSI</name>
<evidence type="ECO:0000313" key="4">
    <source>
        <dbReference type="EMBL" id="KAH1095965.1"/>
    </source>
</evidence>
<evidence type="ECO:0000313" key="5">
    <source>
        <dbReference type="Proteomes" id="UP000828251"/>
    </source>
</evidence>
<dbReference type="InterPro" id="IPR032867">
    <property type="entry name" value="DYW_dom"/>
</dbReference>
<evidence type="ECO:0000259" key="3">
    <source>
        <dbReference type="Pfam" id="PF14432"/>
    </source>
</evidence>
<comment type="caution">
    <text evidence="4">The sequence shown here is derived from an EMBL/GenBank/DDBJ whole genome shotgun (WGS) entry which is preliminary data.</text>
</comment>
<comment type="similarity">
    <text evidence="1">Belongs to the PPR family. PCMP-H subfamily.</text>
</comment>
<organism evidence="4 5">
    <name type="scientific">Gossypium stocksii</name>
    <dbReference type="NCBI Taxonomy" id="47602"/>
    <lineage>
        <taxon>Eukaryota</taxon>
        <taxon>Viridiplantae</taxon>
        <taxon>Streptophyta</taxon>
        <taxon>Embryophyta</taxon>
        <taxon>Tracheophyta</taxon>
        <taxon>Spermatophyta</taxon>
        <taxon>Magnoliopsida</taxon>
        <taxon>eudicotyledons</taxon>
        <taxon>Gunneridae</taxon>
        <taxon>Pentapetalae</taxon>
        <taxon>rosids</taxon>
        <taxon>malvids</taxon>
        <taxon>Malvales</taxon>
        <taxon>Malvaceae</taxon>
        <taxon>Malvoideae</taxon>
        <taxon>Gossypium</taxon>
    </lineage>
</organism>
<evidence type="ECO:0000256" key="2">
    <source>
        <dbReference type="ARBA" id="ARBA00022737"/>
    </source>
</evidence>
<dbReference type="Gene3D" id="1.25.40.10">
    <property type="entry name" value="Tetratricopeptide repeat domain"/>
    <property type="match status" value="1"/>
</dbReference>
<dbReference type="GO" id="GO:0008270">
    <property type="term" value="F:zinc ion binding"/>
    <property type="evidence" value="ECO:0007669"/>
    <property type="project" value="InterPro"/>
</dbReference>
<dbReference type="InterPro" id="IPR011990">
    <property type="entry name" value="TPR-like_helical_dom_sf"/>
</dbReference>
<dbReference type="Pfam" id="PF12854">
    <property type="entry name" value="PPR_1"/>
    <property type="match status" value="1"/>
</dbReference>
<accession>A0A9D3VRG3</accession>
<proteinExistence type="inferred from homology"/>
<evidence type="ECO:0000256" key="1">
    <source>
        <dbReference type="ARBA" id="ARBA00006643"/>
    </source>
</evidence>
<dbReference type="InterPro" id="IPR002885">
    <property type="entry name" value="PPR_rpt"/>
</dbReference>
<dbReference type="OrthoDB" id="185373at2759"/>
<dbReference type="EMBL" id="JAIQCV010000005">
    <property type="protein sequence ID" value="KAH1095965.1"/>
    <property type="molecule type" value="Genomic_DNA"/>
</dbReference>
<dbReference type="Pfam" id="PF14432">
    <property type="entry name" value="DYW_deaminase"/>
    <property type="match status" value="1"/>
</dbReference>
<reference evidence="4 5" key="1">
    <citation type="journal article" date="2021" name="Plant Biotechnol. J.">
        <title>Multi-omics assisted identification of the key and species-specific regulatory components of drought-tolerant mechanisms in Gossypium stocksii.</title>
        <authorList>
            <person name="Yu D."/>
            <person name="Ke L."/>
            <person name="Zhang D."/>
            <person name="Wu Y."/>
            <person name="Sun Y."/>
            <person name="Mei J."/>
            <person name="Sun J."/>
            <person name="Sun Y."/>
        </authorList>
    </citation>
    <scope>NUCLEOTIDE SEQUENCE [LARGE SCALE GENOMIC DNA]</scope>
    <source>
        <strain evidence="5">cv. E1</strain>
        <tissue evidence="4">Leaf</tissue>
    </source>
</reference>
<dbReference type="Proteomes" id="UP000828251">
    <property type="component" value="Unassembled WGS sequence"/>
</dbReference>
<protein>
    <recommendedName>
        <fullName evidence="3">DYW domain-containing protein</fullName>
    </recommendedName>
</protein>
<keyword evidence="2" id="KW-0677">Repeat</keyword>
<feature type="domain" description="DYW" evidence="3">
    <location>
        <begin position="2"/>
        <end position="76"/>
    </location>
</feature>
<keyword evidence="5" id="KW-1185">Reference proteome</keyword>